<keyword evidence="2" id="KW-1185">Reference proteome</keyword>
<gene>
    <name evidence="1" type="ORF">OXH18_01345</name>
</gene>
<name>A0A9E8ZF51_9CYAN</name>
<evidence type="ECO:0000313" key="2">
    <source>
        <dbReference type="Proteomes" id="UP001163152"/>
    </source>
</evidence>
<dbReference type="RefSeq" id="WP_268610632.1">
    <property type="nucleotide sequence ID" value="NZ_CP113797.1"/>
</dbReference>
<sequence>MAYSDFTLASVKTTLDLNVDESQSLFQSVERVQPSEFLTVALQDYLPLATAINTILGILLQPF</sequence>
<organism evidence="1 2">
    <name type="scientific">Thermocoleostomius sinensis A174</name>
    <dbReference type="NCBI Taxonomy" id="2016057"/>
    <lineage>
        <taxon>Bacteria</taxon>
        <taxon>Bacillati</taxon>
        <taxon>Cyanobacteriota</taxon>
        <taxon>Cyanophyceae</taxon>
        <taxon>Oculatellales</taxon>
        <taxon>Oculatellaceae</taxon>
        <taxon>Thermocoleostomius</taxon>
    </lineage>
</organism>
<reference evidence="1" key="1">
    <citation type="submission" date="2022-12" db="EMBL/GenBank/DDBJ databases">
        <title>Polyphasic identification of a Novel Hot-Spring Cyanobacterium Ocullathermofonsia sinensis gen nov. sp. nov. and Genomic Insights on its Adaptations to the Thermal Habitat.</title>
        <authorList>
            <person name="Daroch M."/>
            <person name="Tang J."/>
            <person name="Jiang Y."/>
        </authorList>
    </citation>
    <scope>NUCLEOTIDE SEQUENCE</scope>
    <source>
        <strain evidence="1">PKUAC-SCTA174</strain>
    </source>
</reference>
<evidence type="ECO:0000313" key="1">
    <source>
        <dbReference type="EMBL" id="WAL60672.1"/>
    </source>
</evidence>
<proteinExistence type="predicted"/>
<dbReference type="EMBL" id="CP113797">
    <property type="protein sequence ID" value="WAL60672.1"/>
    <property type="molecule type" value="Genomic_DNA"/>
</dbReference>
<dbReference type="AlphaFoldDB" id="A0A9E8ZF51"/>
<dbReference type="Proteomes" id="UP001163152">
    <property type="component" value="Chromosome"/>
</dbReference>
<dbReference type="KEGG" id="tsin:OXH18_01345"/>
<protein>
    <submittedName>
        <fullName evidence="1">Uncharacterized protein</fullName>
    </submittedName>
</protein>
<accession>A0A9E8ZF51</accession>